<feature type="transmembrane region" description="Helical" evidence="1">
    <location>
        <begin position="166"/>
        <end position="187"/>
    </location>
</feature>
<dbReference type="AlphaFoldDB" id="A0A0F8Y6Z5"/>
<proteinExistence type="predicted"/>
<keyword evidence="1" id="KW-1133">Transmembrane helix</keyword>
<comment type="caution">
    <text evidence="2">The sequence shown here is derived from an EMBL/GenBank/DDBJ whole genome shotgun (WGS) entry which is preliminary data.</text>
</comment>
<gene>
    <name evidence="2" type="ORF">LCGC14_2856930</name>
</gene>
<sequence>MEDLDKLRSLTLRFLIGKMKGLSNNRKGQSNISSIGAIAIAILVAVVILGLGATILDKIQGAQTDSSTTIADNQSFTWPGNNTLTGFDRARVQTGSVVVYCNATKLGLGINYSVESSGVKVYNDTVTDGSPFEQCLYNMTFAYNYGSSAYNSSGFGLAGVSTFAEFIPSVAIVAMAAIVIGILLVFFGRTKGKEE</sequence>
<reference evidence="2" key="1">
    <citation type="journal article" date="2015" name="Nature">
        <title>Complex archaea that bridge the gap between prokaryotes and eukaryotes.</title>
        <authorList>
            <person name="Spang A."/>
            <person name="Saw J.H."/>
            <person name="Jorgensen S.L."/>
            <person name="Zaremba-Niedzwiedzka K."/>
            <person name="Martijn J."/>
            <person name="Lind A.E."/>
            <person name="van Eijk R."/>
            <person name="Schleper C."/>
            <person name="Guy L."/>
            <person name="Ettema T.J."/>
        </authorList>
    </citation>
    <scope>NUCLEOTIDE SEQUENCE</scope>
</reference>
<evidence type="ECO:0000313" key="2">
    <source>
        <dbReference type="EMBL" id="KKK77108.1"/>
    </source>
</evidence>
<evidence type="ECO:0000256" key="1">
    <source>
        <dbReference type="SAM" id="Phobius"/>
    </source>
</evidence>
<name>A0A0F8Y6Z5_9ZZZZ</name>
<feature type="transmembrane region" description="Helical" evidence="1">
    <location>
        <begin position="35"/>
        <end position="56"/>
    </location>
</feature>
<keyword evidence="1" id="KW-0812">Transmembrane</keyword>
<dbReference type="EMBL" id="LAZR01055113">
    <property type="protein sequence ID" value="KKK77108.1"/>
    <property type="molecule type" value="Genomic_DNA"/>
</dbReference>
<organism evidence="2">
    <name type="scientific">marine sediment metagenome</name>
    <dbReference type="NCBI Taxonomy" id="412755"/>
    <lineage>
        <taxon>unclassified sequences</taxon>
        <taxon>metagenomes</taxon>
        <taxon>ecological metagenomes</taxon>
    </lineage>
</organism>
<protein>
    <submittedName>
        <fullName evidence="2">Uncharacterized protein</fullName>
    </submittedName>
</protein>
<accession>A0A0F8Y6Z5</accession>
<keyword evidence="1" id="KW-0472">Membrane</keyword>